<feature type="compositionally biased region" description="Polar residues" evidence="2">
    <location>
        <begin position="200"/>
        <end position="211"/>
    </location>
</feature>
<evidence type="ECO:0000313" key="5">
    <source>
        <dbReference type="Proteomes" id="UP000095300"/>
    </source>
</evidence>
<feature type="compositionally biased region" description="Basic residues" evidence="2">
    <location>
        <begin position="219"/>
        <end position="228"/>
    </location>
</feature>
<feature type="compositionally biased region" description="Basic and acidic residues" evidence="2">
    <location>
        <begin position="109"/>
        <end position="121"/>
    </location>
</feature>
<dbReference type="VEuPathDB" id="VectorBase:SCAU014329"/>
<feature type="region of interest" description="Disordered" evidence="2">
    <location>
        <begin position="1"/>
        <end position="234"/>
    </location>
</feature>
<feature type="compositionally biased region" description="Polar residues" evidence="2">
    <location>
        <begin position="127"/>
        <end position="138"/>
    </location>
</feature>
<dbReference type="STRING" id="35570.A0A1I8Q6D1"/>
<dbReference type="GO" id="GO:0046982">
    <property type="term" value="F:protein heterodimerization activity"/>
    <property type="evidence" value="ECO:0007669"/>
    <property type="project" value="InterPro"/>
</dbReference>
<dbReference type="InterPro" id="IPR009072">
    <property type="entry name" value="Histone-fold"/>
</dbReference>
<dbReference type="EnsemblMetazoa" id="SCAU014329-RA">
    <property type="protein sequence ID" value="SCAU014329-PA"/>
    <property type="gene ID" value="SCAU014329"/>
</dbReference>
<reference evidence="5" key="1">
    <citation type="submission" date="2015-05" db="EMBL/GenBank/DDBJ databases">
        <authorList>
            <person name="Wilson R.K."/>
            <person name="Warren W.C."/>
            <person name="Olafson P."/>
        </authorList>
    </citation>
    <scope>NUCLEOTIDE SEQUENCE [LARGE SCALE GENOMIC DNA]</scope>
    <source>
        <strain evidence="5">USDA</strain>
    </source>
</reference>
<dbReference type="GO" id="GO:0000786">
    <property type="term" value="C:nucleosome"/>
    <property type="evidence" value="ECO:0007669"/>
    <property type="project" value="InterPro"/>
</dbReference>
<dbReference type="PANTHER" id="PTHR45810">
    <property type="entry name" value="HISTONE H3.2"/>
    <property type="match status" value="1"/>
</dbReference>
<organism evidence="4 5">
    <name type="scientific">Stomoxys calcitrans</name>
    <name type="common">Stable fly</name>
    <name type="synonym">Conops calcitrans</name>
    <dbReference type="NCBI Taxonomy" id="35570"/>
    <lineage>
        <taxon>Eukaryota</taxon>
        <taxon>Metazoa</taxon>
        <taxon>Ecdysozoa</taxon>
        <taxon>Arthropoda</taxon>
        <taxon>Hexapoda</taxon>
        <taxon>Insecta</taxon>
        <taxon>Pterygota</taxon>
        <taxon>Neoptera</taxon>
        <taxon>Endopterygota</taxon>
        <taxon>Diptera</taxon>
        <taxon>Brachycera</taxon>
        <taxon>Muscomorpha</taxon>
        <taxon>Muscoidea</taxon>
        <taxon>Muscidae</taxon>
        <taxon>Stomoxys</taxon>
    </lineage>
</organism>
<dbReference type="InterPro" id="IPR000164">
    <property type="entry name" value="Histone_H3/CENP-A"/>
</dbReference>
<dbReference type="OrthoDB" id="420022at2759"/>
<evidence type="ECO:0000256" key="1">
    <source>
        <dbReference type="ARBA" id="ARBA00010343"/>
    </source>
</evidence>
<evidence type="ECO:0000256" key="2">
    <source>
        <dbReference type="SAM" id="MobiDB-lite"/>
    </source>
</evidence>
<dbReference type="Gene3D" id="1.10.20.10">
    <property type="entry name" value="Histone, subunit A"/>
    <property type="match status" value="1"/>
</dbReference>
<dbReference type="AlphaFoldDB" id="A0A1I8Q6D1"/>
<dbReference type="InterPro" id="IPR007125">
    <property type="entry name" value="H2A/H2B/H3"/>
</dbReference>
<sequence>MGPKRRPRSKKESTIVKRRGNLGESSGTEDDSDANETGPQKDITASFRGLPKASEAFNTPEQDSNATDYGLEFTTSRIQSQQSPRRCSTLRTGSSQEEQTPKRTTTRQSKQEDLAKKDIPVRKTTRHTASASVSFEQQQEYERNDATESAEVEQGAATSKRSTRQSEQSKEKPSANENVTVEQAKSTLTSSPQKSKKQARPQTKQNAQNTDLDNETRQSKPKQTRKQQKPQQLNARFLRDVKYLQNRTEFLIPRLPFSRVVREILMSMSQSVTHVTPTALEALQASSEMYLTQRLQDAYMLTLHRGRVTLDVRDMQLINFLKMYL</sequence>
<dbReference type="EnsemblMetazoa" id="SCAU014329-RC">
    <property type="protein sequence ID" value="SCAU014329-PC"/>
    <property type="gene ID" value="SCAU014329"/>
</dbReference>
<keyword evidence="5" id="KW-1185">Reference proteome</keyword>
<name>A0A1I8Q6D1_STOCA</name>
<gene>
    <name evidence="4" type="primary">106088366</name>
</gene>
<proteinExistence type="inferred from homology"/>
<dbReference type="Pfam" id="PF00125">
    <property type="entry name" value="Histone"/>
    <property type="match status" value="1"/>
</dbReference>
<accession>A0A1I8Q6D1</accession>
<feature type="compositionally biased region" description="Polar residues" evidence="2">
    <location>
        <begin position="56"/>
        <end position="108"/>
    </location>
</feature>
<dbReference type="SUPFAM" id="SSF47113">
    <property type="entry name" value="Histone-fold"/>
    <property type="match status" value="1"/>
</dbReference>
<dbReference type="Proteomes" id="UP000095300">
    <property type="component" value="Unassembled WGS sequence"/>
</dbReference>
<evidence type="ECO:0000313" key="4">
    <source>
        <dbReference type="EnsemblMetazoa" id="SCAU014329-PA"/>
    </source>
</evidence>
<dbReference type="SMART" id="SM00428">
    <property type="entry name" value="H3"/>
    <property type="match status" value="1"/>
</dbReference>
<feature type="domain" description="Core Histone H2A/H2B/H3" evidence="3">
    <location>
        <begin position="242"/>
        <end position="317"/>
    </location>
</feature>
<evidence type="ECO:0000259" key="3">
    <source>
        <dbReference type="Pfam" id="PF00125"/>
    </source>
</evidence>
<comment type="similarity">
    <text evidence="1">Belongs to the histone H3 family.</text>
</comment>
<protein>
    <recommendedName>
        <fullName evidence="3">Core Histone H2A/H2B/H3 domain-containing protein</fullName>
    </recommendedName>
</protein>
<dbReference type="EnsemblMetazoa" id="SCAU014329-RB">
    <property type="protein sequence ID" value="SCAU014329-PB"/>
    <property type="gene ID" value="SCAU014329"/>
</dbReference>
<dbReference type="GO" id="GO:0030527">
    <property type="term" value="F:structural constituent of chromatin"/>
    <property type="evidence" value="ECO:0007669"/>
    <property type="project" value="InterPro"/>
</dbReference>
<dbReference type="PRINTS" id="PR00622">
    <property type="entry name" value="HISTONEH3"/>
</dbReference>
<feature type="compositionally biased region" description="Polar residues" evidence="2">
    <location>
        <begin position="175"/>
        <end position="193"/>
    </location>
</feature>
<dbReference type="PANTHER" id="PTHR45810:SF1">
    <property type="entry name" value="HISTONE H3-LIKE CENTROMERIC PROTEIN A"/>
    <property type="match status" value="1"/>
</dbReference>
<reference evidence="4" key="2">
    <citation type="submission" date="2020-05" db="UniProtKB">
        <authorList>
            <consortium name="EnsemblMetazoa"/>
        </authorList>
    </citation>
    <scope>IDENTIFICATION</scope>
    <source>
        <strain evidence="4">USDA</strain>
    </source>
</reference>
<dbReference type="GO" id="GO:0003677">
    <property type="term" value="F:DNA binding"/>
    <property type="evidence" value="ECO:0007669"/>
    <property type="project" value="InterPro"/>
</dbReference>